<evidence type="ECO:0000256" key="1">
    <source>
        <dbReference type="ARBA" id="ARBA00022737"/>
    </source>
</evidence>
<dbReference type="CDD" id="cd21380">
    <property type="entry name" value="CTWD_Cns1"/>
    <property type="match status" value="1"/>
</dbReference>
<keyword evidence="1" id="KW-0677">Repeat</keyword>
<dbReference type="Pfam" id="PF18972">
    <property type="entry name" value="Wheel"/>
    <property type="match status" value="1"/>
</dbReference>
<dbReference type="InterPro" id="IPR019734">
    <property type="entry name" value="TPR_rpt"/>
</dbReference>
<dbReference type="GO" id="GO:0030544">
    <property type="term" value="F:Hsp70 protein binding"/>
    <property type="evidence" value="ECO:0007669"/>
    <property type="project" value="TreeGrafter"/>
</dbReference>
<dbReference type="InterPro" id="IPR011990">
    <property type="entry name" value="TPR-like_helical_dom_sf"/>
</dbReference>
<proteinExistence type="evidence at transcript level"/>
<organism evidence="5">
    <name type="scientific">Riptortus pedestris</name>
    <name type="common">Bean bug</name>
    <dbReference type="NCBI Taxonomy" id="329032"/>
    <lineage>
        <taxon>Eukaryota</taxon>
        <taxon>Metazoa</taxon>
        <taxon>Ecdysozoa</taxon>
        <taxon>Arthropoda</taxon>
        <taxon>Hexapoda</taxon>
        <taxon>Insecta</taxon>
        <taxon>Pterygota</taxon>
        <taxon>Neoptera</taxon>
        <taxon>Paraneoptera</taxon>
        <taxon>Hemiptera</taxon>
        <taxon>Heteroptera</taxon>
        <taxon>Panheteroptera</taxon>
        <taxon>Pentatomomorpha</taxon>
        <taxon>Coreoidea</taxon>
        <taxon>Alydidae</taxon>
        <taxon>Riptortus</taxon>
    </lineage>
</organism>
<evidence type="ECO:0000256" key="2">
    <source>
        <dbReference type="ARBA" id="ARBA00022803"/>
    </source>
</evidence>
<dbReference type="PANTHER" id="PTHR46035:SF1">
    <property type="entry name" value="TETRATRICOPEPTIDE REPEAT PROTEIN 4"/>
    <property type="match status" value="1"/>
</dbReference>
<dbReference type="EMBL" id="AK418222">
    <property type="protein sequence ID" value="BAN21437.1"/>
    <property type="molecule type" value="mRNA"/>
</dbReference>
<reference evidence="5" key="1">
    <citation type="journal article" date="2013" name="PLoS ONE">
        <title>Gene expression in gut symbiotic organ of stinkbug affected by extracellular bacterial symbiont.</title>
        <authorList>
            <person name="Futahashi R."/>
            <person name="Tanaka K."/>
            <person name="Tanahashi M."/>
            <person name="Nikoh N."/>
            <person name="Kikuchi Y."/>
            <person name="Lee B.L."/>
            <person name="Fukatsu T."/>
        </authorList>
    </citation>
    <scope>NUCLEOTIDE SEQUENCE</scope>
    <source>
        <tissue evidence="5">Midgut</tissue>
    </source>
</reference>
<keyword evidence="2" id="KW-0802">TPR repeat</keyword>
<dbReference type="GO" id="GO:0006457">
    <property type="term" value="P:protein folding"/>
    <property type="evidence" value="ECO:0007669"/>
    <property type="project" value="TreeGrafter"/>
</dbReference>
<feature type="domain" description="Cns1/TTC4 wheel" evidence="4">
    <location>
        <begin position="263"/>
        <end position="348"/>
    </location>
</feature>
<name>R4WU30_RIPPE</name>
<dbReference type="SMART" id="SM00028">
    <property type="entry name" value="TPR"/>
    <property type="match status" value="3"/>
</dbReference>
<dbReference type="GO" id="GO:0005829">
    <property type="term" value="C:cytosol"/>
    <property type="evidence" value="ECO:0007669"/>
    <property type="project" value="TreeGrafter"/>
</dbReference>
<dbReference type="PANTHER" id="PTHR46035">
    <property type="entry name" value="TETRATRICOPEPTIDE REPEAT PROTEIN 4"/>
    <property type="match status" value="1"/>
</dbReference>
<dbReference type="Gene3D" id="1.25.40.10">
    <property type="entry name" value="Tetratricopeptide repeat domain"/>
    <property type="match status" value="1"/>
</dbReference>
<evidence type="ECO:0000259" key="4">
    <source>
        <dbReference type="Pfam" id="PF18972"/>
    </source>
</evidence>
<dbReference type="AlphaFoldDB" id="R4WU30"/>
<comment type="similarity">
    <text evidence="3">Belongs to the TTC4 family.</text>
</comment>
<accession>R4WU30</accession>
<evidence type="ECO:0000256" key="3">
    <source>
        <dbReference type="ARBA" id="ARBA00023602"/>
    </source>
</evidence>
<sequence>MACKAQYIGTEEERIALSLRLDKELDDFIAKKKKSAYKDGLKPEEWDKEIESHPFFMKEVPEGEELPPLLQGLQEIKYSPDSNTADDLAVAYKDDGNFNFKHKNYRKAVIAYSEGLKQPFNNSHLKAQLYNNRAAANIHLENFRSAYSDCKLALKETPNYTKAKKTLAQACKALGLYNECISTCDDLLLIRSDQAIHELRKQAVDDKKKLDRNKRKEQAMQRKKNIELTKLKEMINSRGIKFLSDPFWEKPETELPNKVYVEKDHLVWPVVFLYPEYKTSDVIQHFHEDNRFEEHLSQVFADFPEWDEEKKYTLESVVIHYEDPNGKIHSVEKTSTLRSVLSEPDFRVDGCSPAFLLHAKGSAAFDSFLKNYE</sequence>
<dbReference type="InterPro" id="IPR044059">
    <property type="entry name" value="Csn1/TTC4_wheel"/>
</dbReference>
<protein>
    <submittedName>
        <fullName evidence="5">Tetratricopeptide repeat protein, putative</fullName>
    </submittedName>
</protein>
<evidence type="ECO:0000313" key="5">
    <source>
        <dbReference type="EMBL" id="BAN21437.1"/>
    </source>
</evidence>
<dbReference type="SUPFAM" id="SSF48452">
    <property type="entry name" value="TPR-like"/>
    <property type="match status" value="1"/>
</dbReference>
<dbReference type="GO" id="GO:0051879">
    <property type="term" value="F:Hsp90 protein binding"/>
    <property type="evidence" value="ECO:0007669"/>
    <property type="project" value="InterPro"/>
</dbReference>
<dbReference type="GO" id="GO:0005634">
    <property type="term" value="C:nucleus"/>
    <property type="evidence" value="ECO:0007669"/>
    <property type="project" value="TreeGrafter"/>
</dbReference>